<comment type="caution">
    <text evidence="2">The sequence shown here is derived from an EMBL/GenBank/DDBJ whole genome shotgun (WGS) entry which is preliminary data.</text>
</comment>
<dbReference type="InterPro" id="IPR027443">
    <property type="entry name" value="IPNS-like_sf"/>
</dbReference>
<dbReference type="Proteomes" id="UP000095713">
    <property type="component" value="Unassembled WGS sequence"/>
</dbReference>
<gene>
    <name evidence="2" type="ORF">A8C32_01070</name>
</gene>
<evidence type="ECO:0000313" key="2">
    <source>
        <dbReference type="EMBL" id="OEK08895.1"/>
    </source>
</evidence>
<dbReference type="InterPro" id="IPR007803">
    <property type="entry name" value="Asp/Arg/Pro-Hydrxlase"/>
</dbReference>
<sequence>MIHNEKSRVLNNDRIKLPFTFNVNKMRTEFETLRLDKFEYYNVIPLRSPAHIVDTSLPFPPPENDYADGSWTKWLDTPALKKSPYIRSVVNTFRKNTNVTLVRLLRLAPKAVVKEHTDPTLALEIDKSVIRLTIPILNNDKVTFFLNETPVPMQSGECWYLRLTDPHKVINNGNTERVNLTIDMIPNNWIKEIIKKSQLPIES</sequence>
<dbReference type="STRING" id="1849968.A8C32_01070"/>
<proteinExistence type="predicted"/>
<accession>A0A1E5TBZ8</accession>
<dbReference type="OrthoDB" id="1441538at2"/>
<dbReference type="RefSeq" id="WP_069829576.1">
    <property type="nucleotide sequence ID" value="NZ_MDJD01000028.1"/>
</dbReference>
<organism evidence="2 3">
    <name type="scientific">Flavivirga aquatica</name>
    <dbReference type="NCBI Taxonomy" id="1849968"/>
    <lineage>
        <taxon>Bacteria</taxon>
        <taxon>Pseudomonadati</taxon>
        <taxon>Bacteroidota</taxon>
        <taxon>Flavobacteriia</taxon>
        <taxon>Flavobacteriales</taxon>
        <taxon>Flavobacteriaceae</taxon>
        <taxon>Flavivirga</taxon>
    </lineage>
</organism>
<dbReference type="Gene3D" id="2.60.120.330">
    <property type="entry name" value="B-lactam Antibiotic, Isopenicillin N Synthase, Chain"/>
    <property type="match status" value="1"/>
</dbReference>
<protein>
    <submittedName>
        <fullName evidence="2">Aspartyl beta-hydroxylase</fullName>
    </submittedName>
</protein>
<name>A0A1E5TBZ8_9FLAO</name>
<dbReference type="SUPFAM" id="SSF51197">
    <property type="entry name" value="Clavaminate synthase-like"/>
    <property type="match status" value="1"/>
</dbReference>
<evidence type="ECO:0000313" key="3">
    <source>
        <dbReference type="Proteomes" id="UP000095713"/>
    </source>
</evidence>
<reference evidence="2 3" key="1">
    <citation type="submission" date="2016-05" db="EMBL/GenBank/DDBJ databases">
        <title>Draft Genome Sequence of Algibacter sp. Strain SK-16 Isolated from the Surface Water of Aburatsubo Inlet.</title>
        <authorList>
            <person name="Wong S.-K."/>
            <person name="Yoshizawa S."/>
            <person name="Nakajima Y."/>
            <person name="Ogura Y."/>
            <person name="Tetsuya H."/>
            <person name="Hamasaki K."/>
        </authorList>
    </citation>
    <scope>NUCLEOTIDE SEQUENCE [LARGE SCALE GENOMIC DNA]</scope>
    <source>
        <strain evidence="2 3">SK-16</strain>
    </source>
</reference>
<dbReference type="AlphaFoldDB" id="A0A1E5TBZ8"/>
<feature type="domain" description="Aspartyl/asparaginy/proline hydroxylase" evidence="1">
    <location>
        <begin position="77"/>
        <end position="185"/>
    </location>
</feature>
<evidence type="ECO:0000259" key="1">
    <source>
        <dbReference type="Pfam" id="PF05118"/>
    </source>
</evidence>
<keyword evidence="3" id="KW-1185">Reference proteome</keyword>
<dbReference type="EMBL" id="MDJD01000028">
    <property type="protein sequence ID" value="OEK08895.1"/>
    <property type="molecule type" value="Genomic_DNA"/>
</dbReference>
<dbReference type="Pfam" id="PF05118">
    <property type="entry name" value="Asp_Arg_Hydrox"/>
    <property type="match status" value="1"/>
</dbReference>